<name>A0A2K1KNR7_PHYPA</name>
<reference evidence="1 3" key="2">
    <citation type="journal article" date="2018" name="Plant J.">
        <title>The Physcomitrella patens chromosome-scale assembly reveals moss genome structure and evolution.</title>
        <authorList>
            <person name="Lang D."/>
            <person name="Ullrich K.K."/>
            <person name="Murat F."/>
            <person name="Fuchs J."/>
            <person name="Jenkins J."/>
            <person name="Haas F.B."/>
            <person name="Piednoel M."/>
            <person name="Gundlach H."/>
            <person name="Van Bel M."/>
            <person name="Meyberg R."/>
            <person name="Vives C."/>
            <person name="Morata J."/>
            <person name="Symeonidi A."/>
            <person name="Hiss M."/>
            <person name="Muchero W."/>
            <person name="Kamisugi Y."/>
            <person name="Saleh O."/>
            <person name="Blanc G."/>
            <person name="Decker E.L."/>
            <person name="van Gessel N."/>
            <person name="Grimwood J."/>
            <person name="Hayes R.D."/>
            <person name="Graham S.W."/>
            <person name="Gunter L.E."/>
            <person name="McDaniel S.F."/>
            <person name="Hoernstein S.N.W."/>
            <person name="Larsson A."/>
            <person name="Li F.W."/>
            <person name="Perroud P.F."/>
            <person name="Phillips J."/>
            <person name="Ranjan P."/>
            <person name="Rokshar D.S."/>
            <person name="Rothfels C.J."/>
            <person name="Schneider L."/>
            <person name="Shu S."/>
            <person name="Stevenson D.W."/>
            <person name="Thummler F."/>
            <person name="Tillich M."/>
            <person name="Villarreal Aguilar J.C."/>
            <person name="Widiez T."/>
            <person name="Wong G.K."/>
            <person name="Wymore A."/>
            <person name="Zhang Y."/>
            <person name="Zimmer A.D."/>
            <person name="Quatrano R.S."/>
            <person name="Mayer K.F.X."/>
            <person name="Goodstein D."/>
            <person name="Casacuberta J.M."/>
            <person name="Vandepoele K."/>
            <person name="Reski R."/>
            <person name="Cuming A.C."/>
            <person name="Tuskan G.A."/>
            <person name="Maumus F."/>
            <person name="Salse J."/>
            <person name="Schmutz J."/>
            <person name="Rensing S.A."/>
        </authorList>
    </citation>
    <scope>NUCLEOTIDE SEQUENCE [LARGE SCALE GENOMIC DNA]</scope>
    <source>
        <strain evidence="2 3">cv. Gransden 2004</strain>
    </source>
</reference>
<dbReference type="Gramene" id="Pp3c4_16340V3.1">
    <property type="protein sequence ID" value="Pp3c4_16340V3.1"/>
    <property type="gene ID" value="Pp3c4_16340"/>
</dbReference>
<gene>
    <name evidence="1" type="ORF">PHYPA_006303</name>
</gene>
<organism evidence="1">
    <name type="scientific">Physcomitrium patens</name>
    <name type="common">Spreading-leaved earth moss</name>
    <name type="synonym">Physcomitrella patens</name>
    <dbReference type="NCBI Taxonomy" id="3218"/>
    <lineage>
        <taxon>Eukaryota</taxon>
        <taxon>Viridiplantae</taxon>
        <taxon>Streptophyta</taxon>
        <taxon>Embryophyta</taxon>
        <taxon>Bryophyta</taxon>
        <taxon>Bryophytina</taxon>
        <taxon>Bryopsida</taxon>
        <taxon>Funariidae</taxon>
        <taxon>Funariales</taxon>
        <taxon>Funariaceae</taxon>
        <taxon>Physcomitrium</taxon>
    </lineage>
</organism>
<dbReference type="CDD" id="cd09272">
    <property type="entry name" value="RNase_HI_RT_Ty1"/>
    <property type="match status" value="1"/>
</dbReference>
<evidence type="ECO:0000313" key="2">
    <source>
        <dbReference type="EnsemblPlants" id="Pp3c4_16340V3.1"/>
    </source>
</evidence>
<keyword evidence="3" id="KW-1185">Reference proteome</keyword>
<dbReference type="EnsemblPlants" id="Pp3c4_16340V3.1">
    <property type="protein sequence ID" value="Pp3c4_16340V3.1"/>
    <property type="gene ID" value="Pp3c4_16340"/>
</dbReference>
<evidence type="ECO:0008006" key="4">
    <source>
        <dbReference type="Google" id="ProtNLM"/>
    </source>
</evidence>
<evidence type="ECO:0000313" key="3">
    <source>
        <dbReference type="Proteomes" id="UP000006727"/>
    </source>
</evidence>
<proteinExistence type="predicted"/>
<accession>A0A2K1KNR7</accession>
<dbReference type="AlphaFoldDB" id="A0A2K1KNR7"/>
<sequence length="78" mass="9062">MANIISPSTTKVEYIILSNTIDGIFHLEKLFAKLGISKTKPTPMYSDNQSYIKLIDNLIIHKKTKYIDIKLYFIREKV</sequence>
<protein>
    <recommendedName>
        <fullName evidence="4">Reverse transcriptase Ty1/copia-type domain-containing protein</fullName>
    </recommendedName>
</protein>
<reference evidence="1 3" key="1">
    <citation type="journal article" date="2008" name="Science">
        <title>The Physcomitrella genome reveals evolutionary insights into the conquest of land by plants.</title>
        <authorList>
            <person name="Rensing S."/>
            <person name="Lang D."/>
            <person name="Zimmer A."/>
            <person name="Terry A."/>
            <person name="Salamov A."/>
            <person name="Shapiro H."/>
            <person name="Nishiyama T."/>
            <person name="Perroud P.-F."/>
            <person name="Lindquist E."/>
            <person name="Kamisugi Y."/>
            <person name="Tanahashi T."/>
            <person name="Sakakibara K."/>
            <person name="Fujita T."/>
            <person name="Oishi K."/>
            <person name="Shin-I T."/>
            <person name="Kuroki Y."/>
            <person name="Toyoda A."/>
            <person name="Suzuki Y."/>
            <person name="Hashimoto A."/>
            <person name="Yamaguchi K."/>
            <person name="Sugano A."/>
            <person name="Kohara Y."/>
            <person name="Fujiyama A."/>
            <person name="Anterola A."/>
            <person name="Aoki S."/>
            <person name="Ashton N."/>
            <person name="Barbazuk W.B."/>
            <person name="Barker E."/>
            <person name="Bennetzen J."/>
            <person name="Bezanilla M."/>
            <person name="Blankenship R."/>
            <person name="Cho S.H."/>
            <person name="Dutcher S."/>
            <person name="Estelle M."/>
            <person name="Fawcett J.A."/>
            <person name="Gundlach H."/>
            <person name="Hanada K."/>
            <person name="Heyl A."/>
            <person name="Hicks K.A."/>
            <person name="Hugh J."/>
            <person name="Lohr M."/>
            <person name="Mayer K."/>
            <person name="Melkozernov A."/>
            <person name="Murata T."/>
            <person name="Nelson D."/>
            <person name="Pils B."/>
            <person name="Prigge M."/>
            <person name="Reiss B."/>
            <person name="Renner T."/>
            <person name="Rombauts S."/>
            <person name="Rushton P."/>
            <person name="Sanderfoot A."/>
            <person name="Schween G."/>
            <person name="Shiu S.-H."/>
            <person name="Stueber K."/>
            <person name="Theodoulou F.L."/>
            <person name="Tu H."/>
            <person name="Van de Peer Y."/>
            <person name="Verrier P.J."/>
            <person name="Waters E."/>
            <person name="Wood A."/>
            <person name="Yang L."/>
            <person name="Cove D."/>
            <person name="Cuming A."/>
            <person name="Hasebe M."/>
            <person name="Lucas S."/>
            <person name="Mishler D.B."/>
            <person name="Reski R."/>
            <person name="Grigoriev I."/>
            <person name="Quatrano R.S."/>
            <person name="Boore J.L."/>
        </authorList>
    </citation>
    <scope>NUCLEOTIDE SEQUENCE [LARGE SCALE GENOMIC DNA]</scope>
    <source>
        <strain evidence="2 3">cv. Gransden 2004</strain>
    </source>
</reference>
<reference evidence="2" key="3">
    <citation type="submission" date="2020-12" db="UniProtKB">
        <authorList>
            <consortium name="EnsemblPlants"/>
        </authorList>
    </citation>
    <scope>IDENTIFICATION</scope>
</reference>
<dbReference type="EMBL" id="ABEU02000004">
    <property type="protein sequence ID" value="PNR55406.1"/>
    <property type="molecule type" value="Genomic_DNA"/>
</dbReference>
<dbReference type="InParanoid" id="A0A2K1KNR7"/>
<evidence type="ECO:0000313" key="1">
    <source>
        <dbReference type="EMBL" id="PNR55406.1"/>
    </source>
</evidence>
<dbReference type="Proteomes" id="UP000006727">
    <property type="component" value="Chromosome 4"/>
</dbReference>
<dbReference type="STRING" id="3218.A0A2K1KNR7"/>